<dbReference type="GO" id="GO:0016020">
    <property type="term" value="C:membrane"/>
    <property type="evidence" value="ECO:0007669"/>
    <property type="project" value="InterPro"/>
</dbReference>
<dbReference type="GO" id="GO:0060003">
    <property type="term" value="P:copper ion export"/>
    <property type="evidence" value="ECO:0007669"/>
    <property type="project" value="TreeGrafter"/>
</dbReference>
<comment type="similarity">
    <text evidence="1">Belongs to the membrane fusion protein (MFP) (TC 8.A.1) family.</text>
</comment>
<feature type="domain" description="CusB-like beta-barrel" evidence="6">
    <location>
        <begin position="245"/>
        <end position="322"/>
    </location>
</feature>
<evidence type="ECO:0000259" key="3">
    <source>
        <dbReference type="Pfam" id="PF19335"/>
    </source>
</evidence>
<dbReference type="FunFam" id="2.40.30.170:FF:000010">
    <property type="entry name" value="Efflux RND transporter periplasmic adaptor subunit"/>
    <property type="match status" value="1"/>
</dbReference>
<dbReference type="GO" id="GO:0015679">
    <property type="term" value="P:plasma membrane copper ion transport"/>
    <property type="evidence" value="ECO:0007669"/>
    <property type="project" value="TreeGrafter"/>
</dbReference>
<evidence type="ECO:0000259" key="4">
    <source>
        <dbReference type="Pfam" id="PF25869"/>
    </source>
</evidence>
<evidence type="ECO:0000259" key="5">
    <source>
        <dbReference type="Pfam" id="PF25919"/>
    </source>
</evidence>
<dbReference type="AlphaFoldDB" id="A0A8J7K8L1"/>
<dbReference type="Gene3D" id="2.40.30.170">
    <property type="match status" value="1"/>
</dbReference>
<sequence length="496" mass="54662">MNKFLLTSAALLIGAAGGYLAPQYLGMNGDMVGEAAPAADEPLYWVAPMDPNFQRDKPGLSPMGMDLVPVYAEDLAGGGDSPGTVSINPQVENNLGVRTAPVVFSPLQETINTVGYVGYDEEQRMDVHSRISGWLEVLHVQSEGEYVEKGAPLYEIYSPDLVNAQEEYVAAIRSGNRYLRDASRAKLSALGVPEQVISRLRKNRKILNSIPFYASQSGFVSMLNVRQGMFIKPATRVMSIGALDQVWVTAELFERQAAQINIGDHARMRLDFLPERFWGGTVDYIYPTLNEKTRTVQVRLRFDNADMALKPGMFAQIDVQAQPTAETLNVPSSAVIITGTQKRVVVALGDGKYKSVRVETGTRLGNRTAIVDGVYPDDQVVVSAQFMLDSESSINSDFMRMTPPEMGRIDETWAHASVRELNVENRTVLLQHAPIRLWDQPAMLMEVPVDDAVDLDQLQPGTTVQVLLNGGNMRELKVVDVVLPQPKAPREQGDVL</sequence>
<dbReference type="InterPro" id="IPR058790">
    <property type="entry name" value="BSH_CusB"/>
</dbReference>
<evidence type="ECO:0000313" key="7">
    <source>
        <dbReference type="EMBL" id="MBE9395746.1"/>
    </source>
</evidence>
<dbReference type="SUPFAM" id="SSF111369">
    <property type="entry name" value="HlyD-like secretion proteins"/>
    <property type="match status" value="1"/>
</dbReference>
<dbReference type="PANTHER" id="PTHR30097">
    <property type="entry name" value="CATION EFFLUX SYSTEM PROTEIN CUSB"/>
    <property type="match status" value="1"/>
</dbReference>
<dbReference type="Gene3D" id="6.10.140.730">
    <property type="match status" value="1"/>
</dbReference>
<dbReference type="Gene3D" id="2.40.50.320">
    <property type="entry name" value="Copper binding periplasmic protein CusF"/>
    <property type="match status" value="1"/>
</dbReference>
<dbReference type="EMBL" id="JADEYS010000001">
    <property type="protein sequence ID" value="MBE9395746.1"/>
    <property type="molecule type" value="Genomic_DNA"/>
</dbReference>
<dbReference type="RefSeq" id="WP_193951305.1">
    <property type="nucleotide sequence ID" value="NZ_JADEYS010000001.1"/>
</dbReference>
<dbReference type="Pfam" id="PF11604">
    <property type="entry name" value="CusF_Ec"/>
    <property type="match status" value="1"/>
</dbReference>
<comment type="caution">
    <text evidence="7">The sequence shown here is derived from an EMBL/GenBank/DDBJ whole genome shotgun (WGS) entry which is preliminary data.</text>
</comment>
<proteinExistence type="inferred from homology"/>
<evidence type="ECO:0000259" key="6">
    <source>
        <dbReference type="Pfam" id="PF25954"/>
    </source>
</evidence>
<dbReference type="InterPro" id="IPR058792">
    <property type="entry name" value="Beta-barrel_RND_2"/>
</dbReference>
<evidence type="ECO:0000313" key="8">
    <source>
        <dbReference type="Proteomes" id="UP000640333"/>
    </source>
</evidence>
<keyword evidence="8" id="KW-1185">Reference proteome</keyword>
<dbReference type="Proteomes" id="UP000640333">
    <property type="component" value="Unassembled WGS sequence"/>
</dbReference>
<feature type="domain" description="CusB-like barrel-sandwich hybrid" evidence="5">
    <location>
        <begin position="127"/>
        <end position="240"/>
    </location>
</feature>
<dbReference type="GO" id="GO:0046914">
    <property type="term" value="F:transition metal ion binding"/>
    <property type="evidence" value="ECO:0007669"/>
    <property type="project" value="TreeGrafter"/>
</dbReference>
<organism evidence="7 8">
    <name type="scientific">Pontibacterium sinense</name>
    <dbReference type="NCBI Taxonomy" id="2781979"/>
    <lineage>
        <taxon>Bacteria</taxon>
        <taxon>Pseudomonadati</taxon>
        <taxon>Pseudomonadota</taxon>
        <taxon>Gammaproteobacteria</taxon>
        <taxon>Oceanospirillales</taxon>
        <taxon>Oceanospirillaceae</taxon>
        <taxon>Pontibacterium</taxon>
    </lineage>
</organism>
<dbReference type="InterPro" id="IPR045800">
    <property type="entry name" value="HMBD"/>
</dbReference>
<dbReference type="Pfam" id="PF25919">
    <property type="entry name" value="BSH_CusB"/>
    <property type="match status" value="1"/>
</dbReference>
<name>A0A8J7K8L1_9GAMM</name>
<dbReference type="InterPro" id="IPR006143">
    <property type="entry name" value="RND_pump_MFP"/>
</dbReference>
<feature type="domain" description="CusB-like three alpha-helical bundle" evidence="4">
    <location>
        <begin position="160"/>
        <end position="206"/>
    </location>
</feature>
<gene>
    <name evidence="7" type="ORF">IOQ59_00585</name>
</gene>
<dbReference type="InterPro" id="IPR058791">
    <property type="entry name" value="3HB_CusB"/>
</dbReference>
<dbReference type="PANTHER" id="PTHR30097:SF15">
    <property type="entry name" value="CATION EFFLUX SYSTEM PROTEIN CUSB"/>
    <property type="match status" value="1"/>
</dbReference>
<dbReference type="GO" id="GO:0030288">
    <property type="term" value="C:outer membrane-bounded periplasmic space"/>
    <property type="evidence" value="ECO:0007669"/>
    <property type="project" value="TreeGrafter"/>
</dbReference>
<evidence type="ECO:0000256" key="2">
    <source>
        <dbReference type="ARBA" id="ARBA00022448"/>
    </source>
</evidence>
<accession>A0A8J7K8L1</accession>
<dbReference type="Pfam" id="PF19335">
    <property type="entry name" value="HMBD"/>
    <property type="match status" value="1"/>
</dbReference>
<dbReference type="Pfam" id="PF25869">
    <property type="entry name" value="3HB_CusB"/>
    <property type="match status" value="1"/>
</dbReference>
<protein>
    <submittedName>
        <fullName evidence="7">Efflux RND transporter periplasmic adaptor subunit</fullName>
    </submittedName>
</protein>
<dbReference type="InterPro" id="IPR051909">
    <property type="entry name" value="MFP_Cation_Efflux"/>
</dbReference>
<dbReference type="Pfam" id="PF25954">
    <property type="entry name" value="Beta-barrel_RND_2"/>
    <property type="match status" value="1"/>
</dbReference>
<feature type="domain" description="Heavy metal binding" evidence="3">
    <location>
        <begin position="44"/>
        <end position="70"/>
    </location>
</feature>
<reference evidence="7" key="1">
    <citation type="submission" date="2020-10" db="EMBL/GenBank/DDBJ databases">
        <title>Bacterium isolated from coastal waters sediment.</title>
        <authorList>
            <person name="Chen R.-J."/>
            <person name="Lu D.-C."/>
            <person name="Zhu K.-L."/>
            <person name="Du Z.-J."/>
        </authorList>
    </citation>
    <scope>NUCLEOTIDE SEQUENCE</scope>
    <source>
        <strain evidence="7">N1Y112</strain>
    </source>
</reference>
<dbReference type="Gene3D" id="2.40.420.20">
    <property type="match status" value="1"/>
</dbReference>
<dbReference type="InterPro" id="IPR042230">
    <property type="entry name" value="CusF_sf"/>
</dbReference>
<dbReference type="InterPro" id="IPR021647">
    <property type="entry name" value="CusF_Ec"/>
</dbReference>
<dbReference type="NCBIfam" id="TIGR01730">
    <property type="entry name" value="RND_mfp"/>
    <property type="match status" value="1"/>
</dbReference>
<dbReference type="GO" id="GO:0022857">
    <property type="term" value="F:transmembrane transporter activity"/>
    <property type="evidence" value="ECO:0007669"/>
    <property type="project" value="InterPro"/>
</dbReference>
<keyword evidence="2" id="KW-0813">Transport</keyword>
<evidence type="ECO:0000256" key="1">
    <source>
        <dbReference type="ARBA" id="ARBA00009477"/>
    </source>
</evidence>